<proteinExistence type="predicted"/>
<accession>X1N6P5</accession>
<protein>
    <submittedName>
        <fullName evidence="2">Uncharacterized protein</fullName>
    </submittedName>
</protein>
<keyword evidence="1" id="KW-1133">Transmembrane helix</keyword>
<evidence type="ECO:0000313" key="2">
    <source>
        <dbReference type="EMBL" id="GAI14309.1"/>
    </source>
</evidence>
<sequence length="98" mass="11671">MSFPELSDKKDFDFHLENIKDLVNATNTLKTIPKFSISNPEHFYQRVDKAGWWMVTKQIVLRHYIDEYLTILGKKSYIDLFFIVLYSISIPWLSIIIK</sequence>
<dbReference type="EMBL" id="BARV01011976">
    <property type="protein sequence ID" value="GAI14309.1"/>
    <property type="molecule type" value="Genomic_DNA"/>
</dbReference>
<name>X1N6P5_9ZZZZ</name>
<organism evidence="2">
    <name type="scientific">marine sediment metagenome</name>
    <dbReference type="NCBI Taxonomy" id="412755"/>
    <lineage>
        <taxon>unclassified sequences</taxon>
        <taxon>metagenomes</taxon>
        <taxon>ecological metagenomes</taxon>
    </lineage>
</organism>
<keyword evidence="1" id="KW-0472">Membrane</keyword>
<keyword evidence="1" id="KW-0812">Transmembrane</keyword>
<reference evidence="2" key="1">
    <citation type="journal article" date="2014" name="Front. Microbiol.">
        <title>High frequency of phylogenetically diverse reductive dehalogenase-homologous genes in deep subseafloor sedimentary metagenomes.</title>
        <authorList>
            <person name="Kawai M."/>
            <person name="Futagami T."/>
            <person name="Toyoda A."/>
            <person name="Takaki Y."/>
            <person name="Nishi S."/>
            <person name="Hori S."/>
            <person name="Arai W."/>
            <person name="Tsubouchi T."/>
            <person name="Morono Y."/>
            <person name="Uchiyama I."/>
            <person name="Ito T."/>
            <person name="Fujiyama A."/>
            <person name="Inagaki F."/>
            <person name="Takami H."/>
        </authorList>
    </citation>
    <scope>NUCLEOTIDE SEQUENCE</scope>
    <source>
        <strain evidence="2">Expedition CK06-06</strain>
    </source>
</reference>
<comment type="caution">
    <text evidence="2">The sequence shown here is derived from an EMBL/GenBank/DDBJ whole genome shotgun (WGS) entry which is preliminary data.</text>
</comment>
<evidence type="ECO:0000256" key="1">
    <source>
        <dbReference type="SAM" id="Phobius"/>
    </source>
</evidence>
<dbReference type="AlphaFoldDB" id="X1N6P5"/>
<gene>
    <name evidence="2" type="ORF">S06H3_22413</name>
</gene>
<feature type="transmembrane region" description="Helical" evidence="1">
    <location>
        <begin position="77"/>
        <end position="97"/>
    </location>
</feature>